<dbReference type="EMBL" id="JAAAXW010000024">
    <property type="protein sequence ID" value="KAF9548904.1"/>
    <property type="molecule type" value="Genomic_DNA"/>
</dbReference>
<dbReference type="Gene3D" id="3.30.420.10">
    <property type="entry name" value="Ribonuclease H-like superfamily/Ribonuclease H"/>
    <property type="match status" value="1"/>
</dbReference>
<accession>A0A9P6K708</accession>
<dbReference type="PROSITE" id="PS50879">
    <property type="entry name" value="RNASE_H_1"/>
    <property type="match status" value="1"/>
</dbReference>
<dbReference type="InterPro" id="IPR002156">
    <property type="entry name" value="RNaseH_domain"/>
</dbReference>
<feature type="domain" description="RNase H type-1" evidence="1">
    <location>
        <begin position="262"/>
        <end position="386"/>
    </location>
</feature>
<dbReference type="InterPro" id="IPR036397">
    <property type="entry name" value="RNaseH_sf"/>
</dbReference>
<dbReference type="Pfam" id="PF00075">
    <property type="entry name" value="RNase_H"/>
    <property type="match status" value="1"/>
</dbReference>
<keyword evidence="3" id="KW-1185">Reference proteome</keyword>
<dbReference type="Gene3D" id="2.90.10.10">
    <property type="entry name" value="Bulb-type lectin domain"/>
    <property type="match status" value="1"/>
</dbReference>
<dbReference type="InterPro" id="IPR012337">
    <property type="entry name" value="RNaseH-like_sf"/>
</dbReference>
<comment type="caution">
    <text evidence="2">The sequence shown here is derived from an EMBL/GenBank/DDBJ whole genome shotgun (WGS) entry which is preliminary data.</text>
</comment>
<dbReference type="AlphaFoldDB" id="A0A9P6K708"/>
<evidence type="ECO:0000313" key="3">
    <source>
        <dbReference type="Proteomes" id="UP000723463"/>
    </source>
</evidence>
<dbReference type="GO" id="GO:0003676">
    <property type="term" value="F:nucleic acid binding"/>
    <property type="evidence" value="ECO:0007669"/>
    <property type="project" value="InterPro"/>
</dbReference>
<dbReference type="SUPFAM" id="SSF53098">
    <property type="entry name" value="Ribonuclease H-like"/>
    <property type="match status" value="1"/>
</dbReference>
<dbReference type="GO" id="GO:0004523">
    <property type="term" value="F:RNA-DNA hybrid ribonuclease activity"/>
    <property type="evidence" value="ECO:0007669"/>
    <property type="project" value="InterPro"/>
</dbReference>
<evidence type="ECO:0000259" key="1">
    <source>
        <dbReference type="PROSITE" id="PS50879"/>
    </source>
</evidence>
<reference evidence="2" key="1">
    <citation type="journal article" date="2020" name="Fungal Divers.">
        <title>Resolving the Mortierellaceae phylogeny through synthesis of multi-gene phylogenetics and phylogenomics.</title>
        <authorList>
            <person name="Vandepol N."/>
            <person name="Liber J."/>
            <person name="Desiro A."/>
            <person name="Na H."/>
            <person name="Kennedy M."/>
            <person name="Barry K."/>
            <person name="Grigoriev I.V."/>
            <person name="Miller A.N."/>
            <person name="O'Donnell K."/>
            <person name="Stajich J.E."/>
            <person name="Bonito G."/>
        </authorList>
    </citation>
    <scope>NUCLEOTIDE SEQUENCE</scope>
    <source>
        <strain evidence="2">NRRL 2591</strain>
    </source>
</reference>
<organism evidence="2 3">
    <name type="scientific">Mortierella hygrophila</name>
    <dbReference type="NCBI Taxonomy" id="979708"/>
    <lineage>
        <taxon>Eukaryota</taxon>
        <taxon>Fungi</taxon>
        <taxon>Fungi incertae sedis</taxon>
        <taxon>Mucoromycota</taxon>
        <taxon>Mortierellomycotina</taxon>
        <taxon>Mortierellomycetes</taxon>
        <taxon>Mortierellales</taxon>
        <taxon>Mortierellaceae</taxon>
        <taxon>Mortierella</taxon>
    </lineage>
</organism>
<dbReference type="InterPro" id="IPR036426">
    <property type="entry name" value="Bulb-type_lectin_dom_sf"/>
</dbReference>
<evidence type="ECO:0000313" key="2">
    <source>
        <dbReference type="EMBL" id="KAF9548904.1"/>
    </source>
</evidence>
<proteinExistence type="predicted"/>
<sequence length="485" mass="54041">MINERSRNGVGTGASAIIRDLTGCIVGTLSYQFTDVLRNRDELKRSFDERSNTTIATEMHHFPQNNKSPKVSTKLLSSGSCKAPPSVHMEISTASDTHQGGYSMYGGGSLYSSVRHHAEFQTDGNLCVADNKGKKLWCAMTQDKRGNDPYEMTFQWRGFFRFYDKSGTFSAAFQLGEAMDPFSENDLRCLPLNTAWELLRNTAMSSAFAHLPSTRTGGRPLSPEGEELLLSKIHEIGGIIWSARVTFIELQLAEETTKEGVHGKIVDWYHMNGTQSGVSNAPDMEATTQTHASSAKAELMGLLAAVLSAPPEQDIVVKLDNQSVVEQYSRDTLQRKRFRITYMGIWAVLWQVVESRPGGVEVMWVKGHNTAHGNELADQAAKMAAQSGSVPLMVDLAQQTDITTFAHCYGGLVEIDLRQLLKQKTTIRHHQVRTSQRQVRRAIPDIDDAEWNSNLAYVHDRHAVFSFYSDSKDSHQLHTSRQKAA</sequence>
<dbReference type="Proteomes" id="UP000723463">
    <property type="component" value="Unassembled WGS sequence"/>
</dbReference>
<dbReference type="SUPFAM" id="SSF51110">
    <property type="entry name" value="alpha-D-mannose-specific plant lectins"/>
    <property type="match status" value="1"/>
</dbReference>
<name>A0A9P6K708_9FUNG</name>
<protein>
    <recommendedName>
        <fullName evidence="1">RNase H type-1 domain-containing protein</fullName>
    </recommendedName>
</protein>
<gene>
    <name evidence="2" type="ORF">EC957_005256</name>
</gene>